<evidence type="ECO:0000313" key="3">
    <source>
        <dbReference type="Proteomes" id="UP001168972"/>
    </source>
</evidence>
<organism evidence="2 3">
    <name type="scientific">Microctonus hyperodae</name>
    <name type="common">Parasitoid wasp</name>
    <dbReference type="NCBI Taxonomy" id="165561"/>
    <lineage>
        <taxon>Eukaryota</taxon>
        <taxon>Metazoa</taxon>
        <taxon>Ecdysozoa</taxon>
        <taxon>Arthropoda</taxon>
        <taxon>Hexapoda</taxon>
        <taxon>Insecta</taxon>
        <taxon>Pterygota</taxon>
        <taxon>Neoptera</taxon>
        <taxon>Endopterygota</taxon>
        <taxon>Hymenoptera</taxon>
        <taxon>Apocrita</taxon>
        <taxon>Ichneumonoidea</taxon>
        <taxon>Braconidae</taxon>
        <taxon>Euphorinae</taxon>
        <taxon>Microctonus</taxon>
    </lineage>
</organism>
<dbReference type="EMBL" id="JAQQBR010001833">
    <property type="protein sequence ID" value="KAK0162714.1"/>
    <property type="molecule type" value="Genomic_DNA"/>
</dbReference>
<reference evidence="2" key="1">
    <citation type="journal article" date="2023" name="bioRxiv">
        <title>Scaffold-level genome assemblies of two parasitoid biocontrol wasps reveal the parthenogenesis mechanism and an associated novel virus.</title>
        <authorList>
            <person name="Inwood S."/>
            <person name="Skelly J."/>
            <person name="Guhlin J."/>
            <person name="Harrop T."/>
            <person name="Goldson S."/>
            <person name="Dearden P."/>
        </authorList>
    </citation>
    <scope>NUCLEOTIDE SEQUENCE</scope>
    <source>
        <strain evidence="2">Lincoln</strain>
        <tissue evidence="2">Whole body</tissue>
    </source>
</reference>
<keyword evidence="3" id="KW-1185">Reference proteome</keyword>
<name>A0AA39KIC8_MICHY</name>
<feature type="region of interest" description="Disordered" evidence="1">
    <location>
        <begin position="53"/>
        <end position="90"/>
    </location>
</feature>
<reference evidence="2" key="2">
    <citation type="submission" date="2023-03" db="EMBL/GenBank/DDBJ databases">
        <authorList>
            <person name="Inwood S.N."/>
            <person name="Skelly J.G."/>
            <person name="Guhlin J."/>
            <person name="Harrop T.W.R."/>
            <person name="Goldson S.G."/>
            <person name="Dearden P.K."/>
        </authorList>
    </citation>
    <scope>NUCLEOTIDE SEQUENCE</scope>
    <source>
        <strain evidence="2">Lincoln</strain>
        <tissue evidence="2">Whole body</tissue>
    </source>
</reference>
<dbReference type="Proteomes" id="UP001168972">
    <property type="component" value="Unassembled WGS sequence"/>
</dbReference>
<evidence type="ECO:0000313" key="2">
    <source>
        <dbReference type="EMBL" id="KAK0162714.1"/>
    </source>
</evidence>
<gene>
    <name evidence="2" type="ORF">PV327_006469</name>
</gene>
<accession>A0AA39KIC8</accession>
<comment type="caution">
    <text evidence="2">The sequence shown here is derived from an EMBL/GenBank/DDBJ whole genome shotgun (WGS) entry which is preliminary data.</text>
</comment>
<sequence>MVYNVRIVVDDDGKYAGVGKLAAARGGRGPKAGTDKELVNALFRANGSVRAASPCSVRGKGSLHNSKTYVPQRNPHRVQEGKREERRGRE</sequence>
<dbReference type="AlphaFoldDB" id="A0AA39KIC8"/>
<proteinExistence type="predicted"/>
<protein>
    <submittedName>
        <fullName evidence="2">Uncharacterized protein</fullName>
    </submittedName>
</protein>
<evidence type="ECO:0000256" key="1">
    <source>
        <dbReference type="SAM" id="MobiDB-lite"/>
    </source>
</evidence>
<feature type="compositionally biased region" description="Basic and acidic residues" evidence="1">
    <location>
        <begin position="77"/>
        <end position="90"/>
    </location>
</feature>